<proteinExistence type="predicted"/>
<sequence>MPLERRAIEKGLRQGEIMGVVTTNALELGVDIGQLQVCILTGYPGNMASVWQQAGRAGRRSEDAVIIMVTSSNPLDQYMANHTDYFFSRKPESVRINPDNIMILMEHIKCAAYELPFKRANGSEANTWMSFVTT</sequence>
<name>A0A4Y1Z9U5_9BACL</name>
<dbReference type="EMBL" id="BEXB01000008">
    <property type="protein sequence ID" value="GAY75800.1"/>
    <property type="molecule type" value="Genomic_DNA"/>
</dbReference>
<protein>
    <submittedName>
        <fullName evidence="2">ATP-dependent RNA helicase</fullName>
    </submittedName>
</protein>
<dbReference type="SUPFAM" id="SSF52540">
    <property type="entry name" value="P-loop containing nucleoside triphosphate hydrolases"/>
    <property type="match status" value="1"/>
</dbReference>
<dbReference type="GO" id="GO:0043138">
    <property type="term" value="F:3'-5' DNA helicase activity"/>
    <property type="evidence" value="ECO:0007669"/>
    <property type="project" value="TreeGrafter"/>
</dbReference>
<dbReference type="GO" id="GO:0006289">
    <property type="term" value="P:nucleotide-excision repair"/>
    <property type="evidence" value="ECO:0007669"/>
    <property type="project" value="TreeGrafter"/>
</dbReference>
<evidence type="ECO:0000259" key="1">
    <source>
        <dbReference type="PROSITE" id="PS51194"/>
    </source>
</evidence>
<keyword evidence="2" id="KW-0547">Nucleotide-binding</keyword>
<dbReference type="Pfam" id="PF00271">
    <property type="entry name" value="Helicase_C"/>
    <property type="match status" value="1"/>
</dbReference>
<organism evidence="2 3">
    <name type="scientific">Sporolactobacillus inulinus</name>
    <dbReference type="NCBI Taxonomy" id="2078"/>
    <lineage>
        <taxon>Bacteria</taxon>
        <taxon>Bacillati</taxon>
        <taxon>Bacillota</taxon>
        <taxon>Bacilli</taxon>
        <taxon>Bacillales</taxon>
        <taxon>Sporolactobacillaceae</taxon>
        <taxon>Sporolactobacillus</taxon>
    </lineage>
</organism>
<dbReference type="GO" id="GO:0036297">
    <property type="term" value="P:interstrand cross-link repair"/>
    <property type="evidence" value="ECO:0007669"/>
    <property type="project" value="TreeGrafter"/>
</dbReference>
<dbReference type="PANTHER" id="PTHR47957">
    <property type="entry name" value="ATP-DEPENDENT HELICASE HRQ1"/>
    <property type="match status" value="1"/>
</dbReference>
<dbReference type="PANTHER" id="PTHR47957:SF3">
    <property type="entry name" value="ATP-DEPENDENT HELICASE HRQ1"/>
    <property type="match status" value="1"/>
</dbReference>
<dbReference type="InterPro" id="IPR001650">
    <property type="entry name" value="Helicase_C-like"/>
</dbReference>
<dbReference type="Gene3D" id="3.40.50.300">
    <property type="entry name" value="P-loop containing nucleotide triphosphate hydrolases"/>
    <property type="match status" value="1"/>
</dbReference>
<reference evidence="2 3" key="1">
    <citation type="submission" date="2017-11" db="EMBL/GenBank/DDBJ databases">
        <title>Draft Genome Sequence of Sporolactobacillus inulinus NBRC 111894 Isolated from Koso, a Japanese Sugar-Vegetable Fermented Beverage.</title>
        <authorList>
            <person name="Chiou T.Y."/>
            <person name="Oshima K."/>
            <person name="Suda W."/>
            <person name="Hattori M."/>
            <person name="Takahashi T."/>
        </authorList>
    </citation>
    <scope>NUCLEOTIDE SEQUENCE [LARGE SCALE GENOMIC DNA]</scope>
    <source>
        <strain evidence="2 3">NBRC111894</strain>
    </source>
</reference>
<keyword evidence="2" id="KW-0067">ATP-binding</keyword>
<evidence type="ECO:0000313" key="2">
    <source>
        <dbReference type="EMBL" id="GAY75800.1"/>
    </source>
</evidence>
<gene>
    <name evidence="2" type="ORF">NBRC111894_1354</name>
</gene>
<evidence type="ECO:0000313" key="3">
    <source>
        <dbReference type="Proteomes" id="UP000319716"/>
    </source>
</evidence>
<comment type="caution">
    <text evidence="2">The sequence shown here is derived from an EMBL/GenBank/DDBJ whole genome shotgun (WGS) entry which is preliminary data.</text>
</comment>
<dbReference type="PROSITE" id="PS51194">
    <property type="entry name" value="HELICASE_CTER"/>
    <property type="match status" value="1"/>
</dbReference>
<keyword evidence="2" id="KW-0347">Helicase</keyword>
<dbReference type="Proteomes" id="UP000319716">
    <property type="component" value="Unassembled WGS sequence"/>
</dbReference>
<feature type="domain" description="Helicase C-terminal" evidence="1">
    <location>
        <begin position="1"/>
        <end position="102"/>
    </location>
</feature>
<dbReference type="AlphaFoldDB" id="A0A4Y1Z9U5"/>
<accession>A0A4Y1Z9U5</accession>
<keyword evidence="2" id="KW-0378">Hydrolase</keyword>
<dbReference type="InterPro" id="IPR027417">
    <property type="entry name" value="P-loop_NTPase"/>
</dbReference>